<dbReference type="EMBL" id="WMJZ01000018">
    <property type="protein sequence ID" value="MTH47254.1"/>
    <property type="molecule type" value="Genomic_DNA"/>
</dbReference>
<keyword evidence="1" id="KW-1133">Transmembrane helix</keyword>
<name>A0A6L6IMS8_9ENTR</name>
<reference evidence="2 3" key="1">
    <citation type="submission" date="2019-11" db="EMBL/GenBank/DDBJ databases">
        <title>Escherichia alba sp. nov. isolated from the gut of plastic-eating superworms Zophobas atratus.</title>
        <authorList>
            <person name="Yang Y."/>
        </authorList>
    </citation>
    <scope>NUCLEOTIDE SEQUENCE [LARGE SCALE GENOMIC DNA]</scope>
    <source>
        <strain evidence="3">BIT-B35</strain>
    </source>
</reference>
<evidence type="ECO:0000313" key="3">
    <source>
        <dbReference type="Proteomes" id="UP000477739"/>
    </source>
</evidence>
<evidence type="ECO:0000256" key="1">
    <source>
        <dbReference type="SAM" id="Phobius"/>
    </source>
</evidence>
<keyword evidence="1" id="KW-0472">Membrane</keyword>
<evidence type="ECO:0000313" key="2">
    <source>
        <dbReference type="EMBL" id="MTH47254.1"/>
    </source>
</evidence>
<feature type="transmembrane region" description="Helical" evidence="1">
    <location>
        <begin position="6"/>
        <end position="27"/>
    </location>
</feature>
<protein>
    <submittedName>
        <fullName evidence="2">Uncharacterized protein</fullName>
    </submittedName>
</protein>
<keyword evidence="3" id="KW-1185">Reference proteome</keyword>
<sequence length="88" mass="9858">MFGYYILLIVSWLITIAIAFYVIKAATRSDEQVKLLKKIIEGQEIIISGSTQNKHVKDEIEATPSKTETAGKSDEDYLLEARKKAGLI</sequence>
<comment type="caution">
    <text evidence="2">The sequence shown here is derived from an EMBL/GenBank/DDBJ whole genome shotgun (WGS) entry which is preliminary data.</text>
</comment>
<keyword evidence="1" id="KW-0812">Transmembrane</keyword>
<proteinExistence type="predicted"/>
<dbReference type="Proteomes" id="UP000477739">
    <property type="component" value="Unassembled WGS sequence"/>
</dbReference>
<dbReference type="RefSeq" id="WP_155108857.1">
    <property type="nucleotide sequence ID" value="NZ_WMJZ01000018.1"/>
</dbReference>
<dbReference type="AlphaFoldDB" id="A0A6L6IMS8"/>
<organism evidence="2 3">
    <name type="scientific">Intestinirhabdus alba</name>
    <dbReference type="NCBI Taxonomy" id="2899544"/>
    <lineage>
        <taxon>Bacteria</taxon>
        <taxon>Pseudomonadati</taxon>
        <taxon>Pseudomonadota</taxon>
        <taxon>Gammaproteobacteria</taxon>
        <taxon>Enterobacterales</taxon>
        <taxon>Enterobacteriaceae</taxon>
        <taxon>Intestinirhabdus</taxon>
    </lineage>
</organism>
<gene>
    <name evidence="2" type="ORF">GJV78_13495</name>
</gene>
<accession>A0A6L6IMS8</accession>